<keyword evidence="1" id="KW-1133">Transmembrane helix</keyword>
<dbReference type="InterPro" id="IPR007216">
    <property type="entry name" value="CNOT9"/>
</dbReference>
<dbReference type="Pfam" id="PF04078">
    <property type="entry name" value="Rcd1"/>
    <property type="match status" value="1"/>
</dbReference>
<dbReference type="GO" id="GO:0006402">
    <property type="term" value="P:mRNA catabolic process"/>
    <property type="evidence" value="ECO:0007669"/>
    <property type="project" value="InterPro"/>
</dbReference>
<dbReference type="Gramene" id="OMERI02G14090.1">
    <property type="protein sequence ID" value="OMERI02G14090.1"/>
    <property type="gene ID" value="OMERI02G14090"/>
</dbReference>
<keyword evidence="1" id="KW-0812">Transmembrane</keyword>
<reference evidence="2" key="1">
    <citation type="submission" date="2015-04" db="UniProtKB">
        <authorList>
            <consortium name="EnsemblPlants"/>
        </authorList>
    </citation>
    <scope>IDENTIFICATION</scope>
</reference>
<dbReference type="EnsemblPlants" id="OMERI02G14090.1">
    <property type="protein sequence ID" value="OMERI02G14090.1"/>
    <property type="gene ID" value="OMERI02G14090"/>
</dbReference>
<evidence type="ECO:0000313" key="2">
    <source>
        <dbReference type="EnsemblPlants" id="OMERI02G14090.1"/>
    </source>
</evidence>
<organism evidence="2">
    <name type="scientific">Oryza meridionalis</name>
    <dbReference type="NCBI Taxonomy" id="40149"/>
    <lineage>
        <taxon>Eukaryota</taxon>
        <taxon>Viridiplantae</taxon>
        <taxon>Streptophyta</taxon>
        <taxon>Embryophyta</taxon>
        <taxon>Tracheophyta</taxon>
        <taxon>Spermatophyta</taxon>
        <taxon>Magnoliopsida</taxon>
        <taxon>Liliopsida</taxon>
        <taxon>Poales</taxon>
        <taxon>Poaceae</taxon>
        <taxon>BOP clade</taxon>
        <taxon>Oryzoideae</taxon>
        <taxon>Oryzeae</taxon>
        <taxon>Oryzinae</taxon>
        <taxon>Oryza</taxon>
    </lineage>
</organism>
<name>A0A0E0CJI3_9ORYZ</name>
<sequence>MSTIQVPNPTDPELAQRLVLDLLDPDLRGHALAELRKKREMFPDLAPLLWHSFGTIIVLLQEIIVVYPVLSPPTLSLLASSRVCNALALLQCVASHPETRSHFLKAHIPLYLCSFLQTTSKTRPFEYLRLTSLGVIGALVKVATFIIEKIVLDDAGLGYICATADRFFAVGTALAGMVTSMDGKPSPRLLKHIIHCYLRITDNPRGLEALQTCLPTTLIDGTFNNLTKDDPTMQQWLQELLVKVRSGKMGGLPPPVHGHMPRAN</sequence>
<feature type="transmembrane region" description="Helical" evidence="1">
    <location>
        <begin position="45"/>
        <end position="70"/>
    </location>
</feature>
<evidence type="ECO:0000313" key="3">
    <source>
        <dbReference type="Proteomes" id="UP000008021"/>
    </source>
</evidence>
<dbReference type="STRING" id="40149.A0A0E0CJI3"/>
<dbReference type="AlphaFoldDB" id="A0A0E0CJI3"/>
<evidence type="ECO:0008006" key="4">
    <source>
        <dbReference type="Google" id="ProtNLM"/>
    </source>
</evidence>
<dbReference type="HOGENOM" id="CLU_039962_2_0_1"/>
<evidence type="ECO:0000256" key="1">
    <source>
        <dbReference type="SAM" id="Phobius"/>
    </source>
</evidence>
<dbReference type="Gene3D" id="1.25.10.10">
    <property type="entry name" value="Leucine-rich Repeat Variant"/>
    <property type="match status" value="2"/>
</dbReference>
<dbReference type="eggNOG" id="KOG3036">
    <property type="taxonomic scope" value="Eukaryota"/>
</dbReference>
<dbReference type="InterPro" id="IPR011989">
    <property type="entry name" value="ARM-like"/>
</dbReference>
<dbReference type="GO" id="GO:0030014">
    <property type="term" value="C:CCR4-NOT complex"/>
    <property type="evidence" value="ECO:0007669"/>
    <property type="project" value="InterPro"/>
</dbReference>
<dbReference type="Proteomes" id="UP000008021">
    <property type="component" value="Chromosome 2"/>
</dbReference>
<keyword evidence="3" id="KW-1185">Reference proteome</keyword>
<dbReference type="PANTHER" id="PTHR12262">
    <property type="entry name" value="CCR4-NOT TRANSCRIPTION COMPLEX SUBUNIT 9"/>
    <property type="match status" value="1"/>
</dbReference>
<protein>
    <recommendedName>
        <fullName evidence="4">CCR4-NOT transcription complex subunit 9</fullName>
    </recommendedName>
</protein>
<keyword evidence="1" id="KW-0472">Membrane</keyword>
<reference evidence="2" key="2">
    <citation type="submission" date="2018-05" db="EMBL/GenBank/DDBJ databases">
        <title>OmerRS3 (Oryza meridionalis Reference Sequence Version 3).</title>
        <authorList>
            <person name="Zhang J."/>
            <person name="Kudrna D."/>
            <person name="Lee S."/>
            <person name="Talag J."/>
            <person name="Welchert J."/>
            <person name="Wing R.A."/>
        </authorList>
    </citation>
    <scope>NUCLEOTIDE SEQUENCE [LARGE SCALE GENOMIC DNA]</scope>
    <source>
        <strain evidence="2">cv. OR44</strain>
    </source>
</reference>
<accession>A0A0E0CJI3</accession>
<proteinExistence type="predicted"/>